<name>A0A5C8NM33_9ACTN</name>
<dbReference type="Pfam" id="PF04964">
    <property type="entry name" value="Flp_Fap"/>
    <property type="match status" value="1"/>
</dbReference>
<reference evidence="2 3" key="1">
    <citation type="submission" date="2019-06" db="EMBL/GenBank/DDBJ databases">
        <title>Aeromicrobium sp. nov., isolated from a maize field.</title>
        <authorList>
            <person name="Lin S.-Y."/>
            <person name="Tsai C.-F."/>
            <person name="Young C.-C."/>
        </authorList>
    </citation>
    <scope>NUCLEOTIDE SEQUENCE [LARGE SCALE GENOMIC DNA]</scope>
    <source>
        <strain evidence="2 3">CC-CFT486</strain>
    </source>
</reference>
<feature type="transmembrane region" description="Helical" evidence="1">
    <location>
        <begin position="12"/>
        <end position="38"/>
    </location>
</feature>
<dbReference type="Proteomes" id="UP000321571">
    <property type="component" value="Unassembled WGS sequence"/>
</dbReference>
<evidence type="ECO:0000313" key="3">
    <source>
        <dbReference type="Proteomes" id="UP000321571"/>
    </source>
</evidence>
<dbReference type="AlphaFoldDB" id="A0A5C8NM33"/>
<organism evidence="2 3">
    <name type="scientific">Aeromicrobium terrae</name>
    <dbReference type="NCBI Taxonomy" id="2498846"/>
    <lineage>
        <taxon>Bacteria</taxon>
        <taxon>Bacillati</taxon>
        <taxon>Actinomycetota</taxon>
        <taxon>Actinomycetes</taxon>
        <taxon>Propionibacteriales</taxon>
        <taxon>Nocardioidaceae</taxon>
        <taxon>Aeromicrobium</taxon>
    </lineage>
</organism>
<protein>
    <submittedName>
        <fullName evidence="2">Flp family type IVb pilin</fullName>
    </submittedName>
</protein>
<accession>A0A5C8NM33</accession>
<gene>
    <name evidence="2" type="ORF">FHP06_05305</name>
</gene>
<dbReference type="EMBL" id="VDUX01000002">
    <property type="protein sequence ID" value="TXL62127.1"/>
    <property type="molecule type" value="Genomic_DNA"/>
</dbReference>
<evidence type="ECO:0000256" key="1">
    <source>
        <dbReference type="SAM" id="Phobius"/>
    </source>
</evidence>
<sequence>MKDERGVTAVEYSLVIGFVSLVVIAAAVSLGGGFVTWANDLVDLIGDLLS</sequence>
<keyword evidence="1" id="KW-1133">Transmembrane helix</keyword>
<keyword evidence="3" id="KW-1185">Reference proteome</keyword>
<evidence type="ECO:0000313" key="2">
    <source>
        <dbReference type="EMBL" id="TXL62127.1"/>
    </source>
</evidence>
<keyword evidence="1" id="KW-0472">Membrane</keyword>
<dbReference type="InterPro" id="IPR007047">
    <property type="entry name" value="Flp_Fap"/>
</dbReference>
<comment type="caution">
    <text evidence="2">The sequence shown here is derived from an EMBL/GenBank/DDBJ whole genome shotgun (WGS) entry which is preliminary data.</text>
</comment>
<keyword evidence="1" id="KW-0812">Transmembrane</keyword>
<dbReference type="RefSeq" id="WP_147684519.1">
    <property type="nucleotide sequence ID" value="NZ_VDUX01000002.1"/>
</dbReference>
<proteinExistence type="predicted"/>